<keyword evidence="2" id="KW-1185">Reference proteome</keyword>
<evidence type="ECO:0000313" key="2">
    <source>
        <dbReference type="Proteomes" id="UP000828390"/>
    </source>
</evidence>
<accession>A0A9D4FFR5</accession>
<dbReference type="EMBL" id="JAIWYP010000007">
    <property type="protein sequence ID" value="KAH3795017.1"/>
    <property type="molecule type" value="Genomic_DNA"/>
</dbReference>
<name>A0A9D4FFR5_DREPO</name>
<gene>
    <name evidence="1" type="ORF">DPMN_148562</name>
</gene>
<sequence>MGPKALTETLNLIDTNILTKFHEDSRINVLISALTRFHYIRVRKMPPPGSHVFQGTETVFEIQPRYVNVISKEVKRFYYSYIRKTASSLTAMVLSGRNHF</sequence>
<evidence type="ECO:0000313" key="1">
    <source>
        <dbReference type="EMBL" id="KAH3795017.1"/>
    </source>
</evidence>
<proteinExistence type="predicted"/>
<dbReference type="Proteomes" id="UP000828390">
    <property type="component" value="Unassembled WGS sequence"/>
</dbReference>
<organism evidence="1 2">
    <name type="scientific">Dreissena polymorpha</name>
    <name type="common">Zebra mussel</name>
    <name type="synonym">Mytilus polymorpha</name>
    <dbReference type="NCBI Taxonomy" id="45954"/>
    <lineage>
        <taxon>Eukaryota</taxon>
        <taxon>Metazoa</taxon>
        <taxon>Spiralia</taxon>
        <taxon>Lophotrochozoa</taxon>
        <taxon>Mollusca</taxon>
        <taxon>Bivalvia</taxon>
        <taxon>Autobranchia</taxon>
        <taxon>Heteroconchia</taxon>
        <taxon>Euheterodonta</taxon>
        <taxon>Imparidentia</taxon>
        <taxon>Neoheterodontei</taxon>
        <taxon>Myida</taxon>
        <taxon>Dreissenoidea</taxon>
        <taxon>Dreissenidae</taxon>
        <taxon>Dreissena</taxon>
    </lineage>
</organism>
<reference evidence="1" key="1">
    <citation type="journal article" date="2019" name="bioRxiv">
        <title>The Genome of the Zebra Mussel, Dreissena polymorpha: A Resource for Invasive Species Research.</title>
        <authorList>
            <person name="McCartney M.A."/>
            <person name="Auch B."/>
            <person name="Kono T."/>
            <person name="Mallez S."/>
            <person name="Zhang Y."/>
            <person name="Obille A."/>
            <person name="Becker A."/>
            <person name="Abrahante J.E."/>
            <person name="Garbe J."/>
            <person name="Badalamenti J.P."/>
            <person name="Herman A."/>
            <person name="Mangelson H."/>
            <person name="Liachko I."/>
            <person name="Sullivan S."/>
            <person name="Sone E.D."/>
            <person name="Koren S."/>
            <person name="Silverstein K.A.T."/>
            <person name="Beckman K.B."/>
            <person name="Gohl D.M."/>
        </authorList>
    </citation>
    <scope>NUCLEOTIDE SEQUENCE</scope>
    <source>
        <strain evidence="1">Duluth1</strain>
        <tissue evidence="1">Whole animal</tissue>
    </source>
</reference>
<reference evidence="1" key="2">
    <citation type="submission" date="2020-11" db="EMBL/GenBank/DDBJ databases">
        <authorList>
            <person name="McCartney M.A."/>
            <person name="Auch B."/>
            <person name="Kono T."/>
            <person name="Mallez S."/>
            <person name="Becker A."/>
            <person name="Gohl D.M."/>
            <person name="Silverstein K.A.T."/>
            <person name="Koren S."/>
            <person name="Bechman K.B."/>
            <person name="Herman A."/>
            <person name="Abrahante J.E."/>
            <person name="Garbe J."/>
        </authorList>
    </citation>
    <scope>NUCLEOTIDE SEQUENCE</scope>
    <source>
        <strain evidence="1">Duluth1</strain>
        <tissue evidence="1">Whole animal</tissue>
    </source>
</reference>
<protein>
    <submittedName>
        <fullName evidence="1">Uncharacterized protein</fullName>
    </submittedName>
</protein>
<dbReference type="AlphaFoldDB" id="A0A9D4FFR5"/>
<comment type="caution">
    <text evidence="1">The sequence shown here is derived from an EMBL/GenBank/DDBJ whole genome shotgun (WGS) entry which is preliminary data.</text>
</comment>